<feature type="transmembrane region" description="Helical" evidence="2">
    <location>
        <begin position="186"/>
        <end position="207"/>
    </location>
</feature>
<protein>
    <submittedName>
        <fullName evidence="3">Uncharacterized protein</fullName>
    </submittedName>
</protein>
<keyword evidence="4" id="KW-1185">Reference proteome</keyword>
<evidence type="ECO:0000256" key="1">
    <source>
        <dbReference type="SAM" id="MobiDB-lite"/>
    </source>
</evidence>
<feature type="transmembrane region" description="Helical" evidence="2">
    <location>
        <begin position="273"/>
        <end position="295"/>
    </location>
</feature>
<feature type="transmembrane region" description="Helical" evidence="2">
    <location>
        <begin position="228"/>
        <end position="253"/>
    </location>
</feature>
<dbReference type="KEGG" id="pmes:FX988_02681"/>
<organism evidence="3 4">
    <name type="scientific">Paraglaciecola mesophila</name>
    <dbReference type="NCBI Taxonomy" id="197222"/>
    <lineage>
        <taxon>Bacteria</taxon>
        <taxon>Pseudomonadati</taxon>
        <taxon>Pseudomonadota</taxon>
        <taxon>Gammaproteobacteria</taxon>
        <taxon>Alteromonadales</taxon>
        <taxon>Alteromonadaceae</taxon>
        <taxon>Paraglaciecola</taxon>
    </lineage>
</organism>
<keyword evidence="2" id="KW-1133">Transmembrane helix</keyword>
<evidence type="ECO:0000313" key="4">
    <source>
        <dbReference type="Proteomes" id="UP000464524"/>
    </source>
</evidence>
<feature type="transmembrane region" description="Helical" evidence="2">
    <location>
        <begin position="134"/>
        <end position="153"/>
    </location>
</feature>
<name>A0A857JPF9_9ALTE</name>
<dbReference type="AlphaFoldDB" id="A0A857JPF9"/>
<feature type="transmembrane region" description="Helical" evidence="2">
    <location>
        <begin position="389"/>
        <end position="410"/>
    </location>
</feature>
<accession>A0A857JPF9</accession>
<feature type="compositionally biased region" description="Basic and acidic residues" evidence="1">
    <location>
        <begin position="593"/>
        <end position="631"/>
    </location>
</feature>
<evidence type="ECO:0000256" key="2">
    <source>
        <dbReference type="SAM" id="Phobius"/>
    </source>
</evidence>
<feature type="transmembrane region" description="Helical" evidence="2">
    <location>
        <begin position="49"/>
        <end position="67"/>
    </location>
</feature>
<dbReference type="EMBL" id="CP047656">
    <property type="protein sequence ID" value="QHJ12424.1"/>
    <property type="molecule type" value="Genomic_DNA"/>
</dbReference>
<gene>
    <name evidence="3" type="ORF">FX988_02681</name>
</gene>
<reference evidence="3 4" key="1">
    <citation type="submission" date="2019-12" db="EMBL/GenBank/DDBJ databases">
        <title>Genome sequencing and assembly of endphytes of Porphyra tenera.</title>
        <authorList>
            <person name="Park J.M."/>
            <person name="Shin R."/>
            <person name="Jo S.H."/>
        </authorList>
    </citation>
    <scope>NUCLEOTIDE SEQUENCE [LARGE SCALE GENOMIC DNA]</scope>
    <source>
        <strain evidence="3 4">GPM4</strain>
    </source>
</reference>
<feature type="transmembrane region" description="Helical" evidence="2">
    <location>
        <begin position="24"/>
        <end position="42"/>
    </location>
</feature>
<feature type="transmembrane region" description="Helical" evidence="2">
    <location>
        <begin position="446"/>
        <end position="467"/>
    </location>
</feature>
<dbReference type="Proteomes" id="UP000464524">
    <property type="component" value="Chromosome"/>
</dbReference>
<evidence type="ECO:0000313" key="3">
    <source>
        <dbReference type="EMBL" id="QHJ12424.1"/>
    </source>
</evidence>
<keyword evidence="2" id="KW-0472">Membrane</keyword>
<sequence>MAYDFGTNTLGISNPFKPEGATKAVSGLAIIILGVIALLGVAEDLKTDLVLAWINALLGLTLLTLGLRHTGIGLFQLFKYFVGRSVPTSLAYNHNPSEKQNAQRERSQTAYDAQELESMLMGRKNATFTEPEGWIARLIHTLLPRLIFSPYPIRNFVQALGSLVCATIVGLIAFGAAYFVSVSGLVGNAGVIITPILSVLLLIYLIAQWRSTSNSLAASNMRELQAKTAASLAKLLVFAIVVPIVVGFTYNQLSVNAAQQTQQVLASVVAFDAWWNLLLLILLVLTVIGLSWVMIRERLALANPSTEVSEFRENLQESVHPNEIFINIENIVLANRRYKEIPNRMYQEFDPKLEEQSQGKGSFKGKLLIETQPEYSQLTFSAKFNAFRLLATVAAQIMVFVGALLFFFTVQDGYQLYQYMAQQLVNLDGLSQTRVDDILQGFGLQLSSFLVLLFSWLTVSAGATILARGTHLFWSEMQFSSLLMWMKTEGTFTESKVSTGMSIHDSTRSENVVVRSSITPWIITSRVMTSTFATTGTQNLEMPRYVMQMDKNPQELQGIVGEITQFLRKREAIASITNEQDLSSAENIYRVNEASRAKPERLKAEPSEVEKDKLEEQAAGKLRQDDANESA</sequence>
<proteinExistence type="predicted"/>
<feature type="region of interest" description="Disordered" evidence="1">
    <location>
        <begin position="592"/>
        <end position="631"/>
    </location>
</feature>
<keyword evidence="2" id="KW-0812">Transmembrane</keyword>
<feature type="transmembrane region" description="Helical" evidence="2">
    <location>
        <begin position="160"/>
        <end position="180"/>
    </location>
</feature>
<dbReference type="OrthoDB" id="8481281at2"/>
<dbReference type="RefSeq" id="WP_160180493.1">
    <property type="nucleotide sequence ID" value="NZ_CP047656.1"/>
</dbReference>